<evidence type="ECO:0000313" key="3">
    <source>
        <dbReference type="Proteomes" id="UP000253083"/>
    </source>
</evidence>
<organism evidence="2 3">
    <name type="scientific">Arenicella xantha</name>
    <dbReference type="NCBI Taxonomy" id="644221"/>
    <lineage>
        <taxon>Bacteria</taxon>
        <taxon>Pseudomonadati</taxon>
        <taxon>Pseudomonadota</taxon>
        <taxon>Gammaproteobacteria</taxon>
        <taxon>Arenicellales</taxon>
        <taxon>Arenicellaceae</taxon>
        <taxon>Arenicella</taxon>
    </lineage>
</organism>
<dbReference type="InParanoid" id="A0A395JRR2"/>
<sequence length="151" mass="16433">MSEQTIDCYILPSTPKPLLLPVECIAEIVAEPVIVKLAKAPASWMQGHVNWQNQRLPVMEFSGLVGAKANDASQEKPHLVVLNPIPGAARKAYSALLCFGDVKRVSVEPNLEFGDAPSGGDRRYIEAVIKLGEKEFLVPKLTALGVAFSYF</sequence>
<comment type="caution">
    <text evidence="2">The sequence shown here is derived from an EMBL/GenBank/DDBJ whole genome shotgun (WGS) entry which is preliminary data.</text>
</comment>
<dbReference type="AlphaFoldDB" id="A0A395JRR2"/>
<dbReference type="GO" id="GO:0006935">
    <property type="term" value="P:chemotaxis"/>
    <property type="evidence" value="ECO:0007669"/>
    <property type="project" value="InterPro"/>
</dbReference>
<dbReference type="SUPFAM" id="SSF50341">
    <property type="entry name" value="CheW-like"/>
    <property type="match status" value="1"/>
</dbReference>
<protein>
    <submittedName>
        <fullName evidence="2">Chemotaxis signal transduction protein</fullName>
    </submittedName>
</protein>
<feature type="domain" description="CheW-like" evidence="1">
    <location>
        <begin position="19"/>
        <end position="135"/>
    </location>
</feature>
<reference evidence="2 3" key="1">
    <citation type="submission" date="2018-06" db="EMBL/GenBank/DDBJ databases">
        <title>Genomic Encyclopedia of Type Strains, Phase IV (KMG-IV): sequencing the most valuable type-strain genomes for metagenomic binning, comparative biology and taxonomic classification.</title>
        <authorList>
            <person name="Goeker M."/>
        </authorList>
    </citation>
    <scope>NUCLEOTIDE SEQUENCE [LARGE SCALE GENOMIC DNA]</scope>
    <source>
        <strain evidence="2 3">DSM 24032</strain>
    </source>
</reference>
<dbReference type="InterPro" id="IPR036061">
    <property type="entry name" value="CheW-like_dom_sf"/>
</dbReference>
<name>A0A395JRR2_9GAMM</name>
<proteinExistence type="predicted"/>
<dbReference type="Pfam" id="PF01584">
    <property type="entry name" value="CheW"/>
    <property type="match status" value="1"/>
</dbReference>
<evidence type="ECO:0000259" key="1">
    <source>
        <dbReference type="Pfam" id="PF01584"/>
    </source>
</evidence>
<gene>
    <name evidence="2" type="ORF">DFR28_101651</name>
</gene>
<dbReference type="InterPro" id="IPR002545">
    <property type="entry name" value="CheW-lke_dom"/>
</dbReference>
<dbReference type="EMBL" id="QNRT01000001">
    <property type="protein sequence ID" value="RBP53265.1"/>
    <property type="molecule type" value="Genomic_DNA"/>
</dbReference>
<dbReference type="RefSeq" id="WP_113952852.1">
    <property type="nucleotide sequence ID" value="NZ_QNRT01000001.1"/>
</dbReference>
<dbReference type="GO" id="GO:0007165">
    <property type="term" value="P:signal transduction"/>
    <property type="evidence" value="ECO:0007669"/>
    <property type="project" value="InterPro"/>
</dbReference>
<keyword evidence="3" id="KW-1185">Reference proteome</keyword>
<dbReference type="Proteomes" id="UP000253083">
    <property type="component" value="Unassembled WGS sequence"/>
</dbReference>
<dbReference type="OrthoDB" id="5765252at2"/>
<evidence type="ECO:0000313" key="2">
    <source>
        <dbReference type="EMBL" id="RBP53265.1"/>
    </source>
</evidence>
<accession>A0A395JRR2</accession>